<evidence type="ECO:0000313" key="2">
    <source>
        <dbReference type="EMBL" id="PSV92864.1"/>
    </source>
</evidence>
<name>A0A2T3MFX1_PHOLE</name>
<dbReference type="RefSeq" id="WP_045069926.1">
    <property type="nucleotide sequence ID" value="NZ_JZSL01000019.1"/>
</dbReference>
<dbReference type="CDD" id="cd00761">
    <property type="entry name" value="Glyco_tranf_GTA_type"/>
    <property type="match status" value="1"/>
</dbReference>
<dbReference type="Pfam" id="PF00535">
    <property type="entry name" value="Glycos_transf_2"/>
    <property type="match status" value="1"/>
</dbReference>
<dbReference type="Proteomes" id="UP000240410">
    <property type="component" value="Unassembled WGS sequence"/>
</dbReference>
<accession>A0A2T3MFX1</accession>
<comment type="caution">
    <text evidence="2">The sequence shown here is derived from an EMBL/GenBank/DDBJ whole genome shotgun (WGS) entry which is preliminary data.</text>
</comment>
<dbReference type="AlphaFoldDB" id="A0A2T3MFX1"/>
<dbReference type="Gene3D" id="3.90.550.10">
    <property type="entry name" value="Spore Coat Polysaccharide Biosynthesis Protein SpsA, Chain A"/>
    <property type="match status" value="1"/>
</dbReference>
<proteinExistence type="predicted"/>
<keyword evidence="2" id="KW-0808">Transferase</keyword>
<reference evidence="2 3" key="1">
    <citation type="submission" date="2018-03" db="EMBL/GenBank/DDBJ databases">
        <title>Whole genome sequencing of Histamine producing bacteria.</title>
        <authorList>
            <person name="Butler K."/>
        </authorList>
    </citation>
    <scope>NUCLEOTIDE SEQUENCE [LARGE SCALE GENOMIC DNA]</scope>
    <source>
        <strain evidence="2 3">ATCC 33979</strain>
    </source>
</reference>
<gene>
    <name evidence="2" type="ORF">CTM89_04235</name>
</gene>
<dbReference type="SUPFAM" id="SSF53448">
    <property type="entry name" value="Nucleotide-diphospho-sugar transferases"/>
    <property type="match status" value="1"/>
</dbReference>
<feature type="domain" description="Glycosyltransferase 2-like" evidence="1">
    <location>
        <begin position="8"/>
        <end position="157"/>
    </location>
</feature>
<evidence type="ECO:0000313" key="3">
    <source>
        <dbReference type="Proteomes" id="UP000240410"/>
    </source>
</evidence>
<dbReference type="InterPro" id="IPR029044">
    <property type="entry name" value="Nucleotide-diphossugar_trans"/>
</dbReference>
<sequence>MSQYSNVSVIIPFYNAADTIKLTINSILEQSLKPLEVIIVNDASDHKHTKKLELLLSEIKCDIQFYYYKLKVNRGAAFCRNYAISKSSGDYLAFLDADDVWFKRKLELQYNFMIDNGFRLSGHGYIFNVNEYDIEDENTFSFSIIKKYKFLYKNPFFTPTVMVKKDSFHLFDNSLRRVDDYKCWIENFEDGKVALINVNLAGGFKHPIGVSGLTGSIYKMHKSYLLVLQMLLAEKKISSLFYIAAKLIETVKYPLRCFKMFIKRYI</sequence>
<organism evidence="2 3">
    <name type="scientific">Photobacterium leiognathi</name>
    <dbReference type="NCBI Taxonomy" id="553611"/>
    <lineage>
        <taxon>Bacteria</taxon>
        <taxon>Pseudomonadati</taxon>
        <taxon>Pseudomonadota</taxon>
        <taxon>Gammaproteobacteria</taxon>
        <taxon>Vibrionales</taxon>
        <taxon>Vibrionaceae</taxon>
        <taxon>Photobacterium</taxon>
    </lineage>
</organism>
<dbReference type="InterPro" id="IPR001173">
    <property type="entry name" value="Glyco_trans_2-like"/>
</dbReference>
<protein>
    <submittedName>
        <fullName evidence="2">Glycosyltransferase family 2 protein</fullName>
    </submittedName>
</protein>
<dbReference type="GO" id="GO:0016758">
    <property type="term" value="F:hexosyltransferase activity"/>
    <property type="evidence" value="ECO:0007669"/>
    <property type="project" value="UniProtKB-ARBA"/>
</dbReference>
<dbReference type="OrthoDB" id="9802649at2"/>
<dbReference type="EMBL" id="PYOJ01000003">
    <property type="protein sequence ID" value="PSV92864.1"/>
    <property type="molecule type" value="Genomic_DNA"/>
</dbReference>
<dbReference type="PANTHER" id="PTHR22916">
    <property type="entry name" value="GLYCOSYLTRANSFERASE"/>
    <property type="match status" value="1"/>
</dbReference>
<dbReference type="PANTHER" id="PTHR22916:SF3">
    <property type="entry name" value="UDP-GLCNAC:BETAGAL BETA-1,3-N-ACETYLGLUCOSAMINYLTRANSFERASE-LIKE PROTEIN 1"/>
    <property type="match status" value="1"/>
</dbReference>
<evidence type="ECO:0000259" key="1">
    <source>
        <dbReference type="Pfam" id="PF00535"/>
    </source>
</evidence>